<sequence>MATNTADFIWFNGEMMPWANAQVHVLTHAMHYGTSVFEGVRCYDTPKGPIVFRHREHAQRLINSAKIYRFPIPYSVEEIMEATRETLRANQLNSAYIRPLAFVGNVGLGVCPPNDTELDVIIAAFPWGAYLGEEALENGVDAMISSWNRAAPNTIPTAAKAGGNYLSSLLVGGEARRHGYDEGIALSVDGYLSEGAGENIFVVKDGEILTPPTTSSILPGITRDTIMILAKDLGYTVREANIAREGLYLADEIFMTGTAAEIVPVRSVDRITVGSGKRGPTTKVIQDAFFGLFNGTTEDKWGWLDYVNPQENA</sequence>
<comment type="function">
    <text evidence="2 19">Acts on leucine, isoleucine and valine.</text>
</comment>
<evidence type="ECO:0000256" key="16">
    <source>
        <dbReference type="ARBA" id="ARBA00049229"/>
    </source>
</evidence>
<evidence type="ECO:0000313" key="20">
    <source>
        <dbReference type="EMBL" id="QMV12846.1"/>
    </source>
</evidence>
<evidence type="ECO:0000256" key="2">
    <source>
        <dbReference type="ARBA" id="ARBA00003109"/>
    </source>
</evidence>
<keyword evidence="11 19" id="KW-0808">Transferase</keyword>
<dbReference type="EMBL" id="CP046268">
    <property type="protein sequence ID" value="QMV12846.1"/>
    <property type="molecule type" value="Genomic_DNA"/>
</dbReference>
<name>A0A1N6M7X2_9VIBR</name>
<evidence type="ECO:0000256" key="15">
    <source>
        <dbReference type="ARBA" id="ARBA00048798"/>
    </source>
</evidence>
<dbReference type="GO" id="GO:0009098">
    <property type="term" value="P:L-leucine biosynthetic process"/>
    <property type="evidence" value="ECO:0007669"/>
    <property type="project" value="UniProtKB-UniPathway"/>
</dbReference>
<proteinExistence type="inferred from homology"/>
<evidence type="ECO:0000256" key="17">
    <source>
        <dbReference type="RuleBase" id="RU004106"/>
    </source>
</evidence>
<dbReference type="Proteomes" id="UP000184774">
    <property type="component" value="Unassembled WGS sequence"/>
</dbReference>
<dbReference type="FunFam" id="3.30.470.10:FF:000001">
    <property type="entry name" value="Branched-chain-amino-acid aminotransferase"/>
    <property type="match status" value="1"/>
</dbReference>
<comment type="pathway">
    <text evidence="4 19">Amino-acid biosynthesis; L-valine biosynthesis; L-valine from pyruvate: step 4/4.</text>
</comment>
<keyword evidence="9 19" id="KW-0032">Aminotransferase</keyword>
<keyword evidence="13 19" id="KW-0100">Branched-chain amino acid biosynthesis</keyword>
<dbReference type="InterPro" id="IPR036038">
    <property type="entry name" value="Aminotransferase-like"/>
</dbReference>
<dbReference type="PANTHER" id="PTHR42743:SF11">
    <property type="entry name" value="AMINODEOXYCHORISMATE LYASE"/>
    <property type="match status" value="1"/>
</dbReference>
<dbReference type="UniPathway" id="UPA00047">
    <property type="reaction ID" value="UER00058"/>
</dbReference>
<accession>A0A1N6M7X2</accession>
<dbReference type="InterPro" id="IPR050571">
    <property type="entry name" value="Class-IV_PLP-Dep_Aminotrnsfr"/>
</dbReference>
<dbReference type="Proteomes" id="UP000515264">
    <property type="component" value="Chromosome 1"/>
</dbReference>
<comment type="catalytic activity">
    <reaction evidence="16 19">
        <text>L-leucine + 2-oxoglutarate = 4-methyl-2-oxopentanoate + L-glutamate</text>
        <dbReference type="Rhea" id="RHEA:18321"/>
        <dbReference type="ChEBI" id="CHEBI:16810"/>
        <dbReference type="ChEBI" id="CHEBI:17865"/>
        <dbReference type="ChEBI" id="CHEBI:29985"/>
        <dbReference type="ChEBI" id="CHEBI:57427"/>
        <dbReference type="EC" id="2.6.1.42"/>
    </reaction>
</comment>
<keyword evidence="10 19" id="KW-0028">Amino-acid biosynthesis</keyword>
<comment type="catalytic activity">
    <reaction evidence="15 19">
        <text>L-isoleucine + 2-oxoglutarate = (S)-3-methyl-2-oxopentanoate + L-glutamate</text>
        <dbReference type="Rhea" id="RHEA:24801"/>
        <dbReference type="ChEBI" id="CHEBI:16810"/>
        <dbReference type="ChEBI" id="CHEBI:29985"/>
        <dbReference type="ChEBI" id="CHEBI:35146"/>
        <dbReference type="ChEBI" id="CHEBI:58045"/>
        <dbReference type="EC" id="2.6.1.42"/>
    </reaction>
</comment>
<dbReference type="SUPFAM" id="SSF56752">
    <property type="entry name" value="D-aminoacid aminotransferase-like PLP-dependent enzymes"/>
    <property type="match status" value="1"/>
</dbReference>
<evidence type="ECO:0000256" key="4">
    <source>
        <dbReference type="ARBA" id="ARBA00004931"/>
    </source>
</evidence>
<dbReference type="InterPro" id="IPR001544">
    <property type="entry name" value="Aminotrans_IV"/>
</dbReference>
<dbReference type="FunFam" id="3.20.10.10:FF:000001">
    <property type="entry name" value="Branched-chain-amino-acid aminotransferase"/>
    <property type="match status" value="1"/>
</dbReference>
<dbReference type="Pfam" id="PF01063">
    <property type="entry name" value="Aminotran_4"/>
    <property type="match status" value="1"/>
</dbReference>
<evidence type="ECO:0000256" key="5">
    <source>
        <dbReference type="ARBA" id="ARBA00005072"/>
    </source>
</evidence>
<reference evidence="21 22" key="1">
    <citation type="submission" date="2016-12" db="EMBL/GenBank/DDBJ databases">
        <authorList>
            <person name="Song W.-J."/>
            <person name="Kurnit D.M."/>
        </authorList>
    </citation>
    <scope>NUCLEOTIDE SEQUENCE [LARGE SCALE GENOMIC DNA]</scope>
    <source>
        <strain evidence="21 22">CECT 9026</strain>
    </source>
</reference>
<organism evidence="21 22">
    <name type="scientific">Vibrio spartinae</name>
    <dbReference type="NCBI Taxonomy" id="1918945"/>
    <lineage>
        <taxon>Bacteria</taxon>
        <taxon>Pseudomonadati</taxon>
        <taxon>Pseudomonadota</taxon>
        <taxon>Gammaproteobacteria</taxon>
        <taxon>Vibrionales</taxon>
        <taxon>Vibrionaceae</taxon>
        <taxon>Vibrio</taxon>
    </lineage>
</organism>
<dbReference type="EC" id="2.6.1.42" evidence="7 19"/>
<evidence type="ECO:0000256" key="19">
    <source>
        <dbReference type="RuleBase" id="RU364094"/>
    </source>
</evidence>
<evidence type="ECO:0000256" key="9">
    <source>
        <dbReference type="ARBA" id="ARBA00022576"/>
    </source>
</evidence>
<comment type="pathway">
    <text evidence="3 19">Amino-acid biosynthesis; L-isoleucine biosynthesis; L-isoleucine from 2-oxobutanoate: step 4/4.</text>
</comment>
<dbReference type="InterPro" id="IPR043131">
    <property type="entry name" value="BCAT-like_N"/>
</dbReference>
<evidence type="ECO:0000313" key="23">
    <source>
        <dbReference type="Proteomes" id="UP000515264"/>
    </source>
</evidence>
<evidence type="ECO:0000256" key="10">
    <source>
        <dbReference type="ARBA" id="ARBA00022605"/>
    </source>
</evidence>
<dbReference type="CDD" id="cd01557">
    <property type="entry name" value="BCAT_beta_family"/>
    <property type="match status" value="1"/>
</dbReference>
<comment type="similarity">
    <text evidence="6 17">Belongs to the class-IV pyridoxal-phosphate-dependent aminotransferase family.</text>
</comment>
<comment type="cofactor">
    <cofactor evidence="1 18">
        <name>pyridoxal 5'-phosphate</name>
        <dbReference type="ChEBI" id="CHEBI:597326"/>
    </cofactor>
</comment>
<dbReference type="UniPathway" id="UPA00048">
    <property type="reaction ID" value="UER00073"/>
</dbReference>
<dbReference type="GO" id="GO:0005829">
    <property type="term" value="C:cytosol"/>
    <property type="evidence" value="ECO:0007669"/>
    <property type="project" value="TreeGrafter"/>
</dbReference>
<dbReference type="InterPro" id="IPR005785">
    <property type="entry name" value="B_amino_transI"/>
</dbReference>
<comment type="catalytic activity">
    <reaction evidence="14 19">
        <text>L-valine + 2-oxoglutarate = 3-methyl-2-oxobutanoate + L-glutamate</text>
        <dbReference type="Rhea" id="RHEA:24813"/>
        <dbReference type="ChEBI" id="CHEBI:11851"/>
        <dbReference type="ChEBI" id="CHEBI:16810"/>
        <dbReference type="ChEBI" id="CHEBI:29985"/>
        <dbReference type="ChEBI" id="CHEBI:57762"/>
        <dbReference type="EC" id="2.6.1.42"/>
    </reaction>
</comment>
<evidence type="ECO:0000256" key="11">
    <source>
        <dbReference type="ARBA" id="ARBA00022679"/>
    </source>
</evidence>
<dbReference type="GO" id="GO:0009097">
    <property type="term" value="P:isoleucine biosynthetic process"/>
    <property type="evidence" value="ECO:0007669"/>
    <property type="project" value="UniProtKB-UniPathway"/>
</dbReference>
<evidence type="ECO:0000256" key="12">
    <source>
        <dbReference type="ARBA" id="ARBA00022898"/>
    </source>
</evidence>
<dbReference type="NCBIfam" id="TIGR01122">
    <property type="entry name" value="ilvE_I"/>
    <property type="match status" value="1"/>
</dbReference>
<dbReference type="Gene3D" id="3.30.470.10">
    <property type="match status" value="1"/>
</dbReference>
<comment type="pathway">
    <text evidence="5 19">Amino-acid biosynthesis; L-leucine biosynthesis; L-leucine from 3-methyl-2-oxobutanoate: step 4/4.</text>
</comment>
<evidence type="ECO:0000256" key="13">
    <source>
        <dbReference type="ARBA" id="ARBA00023304"/>
    </source>
</evidence>
<evidence type="ECO:0000256" key="1">
    <source>
        <dbReference type="ARBA" id="ARBA00001933"/>
    </source>
</evidence>
<keyword evidence="12 18" id="KW-0663">Pyridoxal phosphate</keyword>
<dbReference type="PANTHER" id="PTHR42743">
    <property type="entry name" value="AMINO-ACID AMINOTRANSFERASE"/>
    <property type="match status" value="1"/>
</dbReference>
<dbReference type="NCBIfam" id="NF005146">
    <property type="entry name" value="PRK06606.1"/>
    <property type="match status" value="1"/>
</dbReference>
<evidence type="ECO:0000313" key="22">
    <source>
        <dbReference type="Proteomes" id="UP000184774"/>
    </source>
</evidence>
<keyword evidence="23" id="KW-1185">Reference proteome</keyword>
<dbReference type="InterPro" id="IPR018300">
    <property type="entry name" value="Aminotrans_IV_CS"/>
</dbReference>
<dbReference type="EMBL" id="FSSB01000019">
    <property type="protein sequence ID" value="SIO95553.1"/>
    <property type="molecule type" value="Genomic_DNA"/>
</dbReference>
<gene>
    <name evidence="21" type="primary">ilvE_1</name>
    <name evidence="19" type="synonym">ilvE</name>
    <name evidence="21" type="ORF">VSP9026_03300</name>
    <name evidence="20" type="ORF">Vspart_00038</name>
</gene>
<dbReference type="OrthoDB" id="21319at2"/>
<evidence type="ECO:0000256" key="6">
    <source>
        <dbReference type="ARBA" id="ARBA00009320"/>
    </source>
</evidence>
<evidence type="ECO:0000256" key="7">
    <source>
        <dbReference type="ARBA" id="ARBA00013053"/>
    </source>
</evidence>
<dbReference type="PROSITE" id="PS00770">
    <property type="entry name" value="AA_TRANSFER_CLASS_4"/>
    <property type="match status" value="1"/>
</dbReference>
<reference evidence="20" key="2">
    <citation type="submission" date="2019-11" db="EMBL/GenBank/DDBJ databases">
        <authorList>
            <person name="January G."/>
            <person name="Bunk B."/>
        </authorList>
    </citation>
    <scope>NUCLEOTIDE SEQUENCE</scope>
    <source>
        <strain evidence="20">3.6</strain>
    </source>
</reference>
<dbReference type="InterPro" id="IPR043132">
    <property type="entry name" value="BCAT-like_C"/>
</dbReference>
<dbReference type="GO" id="GO:0009099">
    <property type="term" value="P:L-valine biosynthetic process"/>
    <property type="evidence" value="ECO:0007669"/>
    <property type="project" value="UniProtKB-UniPathway"/>
</dbReference>
<evidence type="ECO:0000256" key="3">
    <source>
        <dbReference type="ARBA" id="ARBA00004824"/>
    </source>
</evidence>
<protein>
    <recommendedName>
        <fullName evidence="8 19">Branched-chain-amino-acid aminotransferase</fullName>
        <shortName evidence="19">BCAT</shortName>
        <ecNumber evidence="7 19">2.6.1.42</ecNumber>
    </recommendedName>
</protein>
<evidence type="ECO:0000256" key="8">
    <source>
        <dbReference type="ARBA" id="ARBA00018179"/>
    </source>
</evidence>
<dbReference type="UniPathway" id="UPA00049">
    <property type="reaction ID" value="UER00062"/>
</dbReference>
<dbReference type="InterPro" id="IPR033939">
    <property type="entry name" value="BCAT_family"/>
</dbReference>
<dbReference type="GO" id="GO:0004084">
    <property type="term" value="F:branched-chain-amino-acid transaminase activity"/>
    <property type="evidence" value="ECO:0007669"/>
    <property type="project" value="UniProtKB-EC"/>
</dbReference>
<reference evidence="20 23" key="3">
    <citation type="journal article" date="2020" name="J. Nat. Prod.">
        <title>Genomics-Metabolomics Profiling Disclosed Marine Vibrio spartinae 3.6 as a Producer of a New Branched Side Chain Prodigiosin.</title>
        <authorList>
            <person name="Vitale G.A."/>
            <person name="Sciarretta M."/>
            <person name="Palma Esposito F."/>
            <person name="January G.G."/>
            <person name="Giaccio M."/>
            <person name="Bunk B."/>
            <person name="Sproer C."/>
            <person name="Bajerski F."/>
            <person name="Power D."/>
            <person name="Festa C."/>
            <person name="Monti M.C."/>
            <person name="D'Auria M.V."/>
            <person name="de Pascale D."/>
        </authorList>
    </citation>
    <scope>NUCLEOTIDE SEQUENCE [LARGE SCALE GENOMIC DNA]</scope>
    <source>
        <strain evidence="20 23">3.6</strain>
    </source>
</reference>
<dbReference type="Gene3D" id="3.20.10.10">
    <property type="entry name" value="D-amino Acid Aminotransferase, subunit A, domain 2"/>
    <property type="match status" value="1"/>
</dbReference>
<evidence type="ECO:0000313" key="21">
    <source>
        <dbReference type="EMBL" id="SIO95553.1"/>
    </source>
</evidence>
<dbReference type="RefSeq" id="WP_074374053.1">
    <property type="nucleotide sequence ID" value="NZ_AP024907.1"/>
</dbReference>
<dbReference type="AlphaFoldDB" id="A0A1N6M7X2"/>
<dbReference type="GO" id="GO:0006532">
    <property type="term" value="P:aspartate biosynthetic process"/>
    <property type="evidence" value="ECO:0007669"/>
    <property type="project" value="TreeGrafter"/>
</dbReference>
<evidence type="ECO:0000256" key="18">
    <source>
        <dbReference type="RuleBase" id="RU004516"/>
    </source>
</evidence>
<evidence type="ECO:0000256" key="14">
    <source>
        <dbReference type="ARBA" id="ARBA00048212"/>
    </source>
</evidence>